<evidence type="ECO:0000313" key="10">
    <source>
        <dbReference type="EMBL" id="SEQ01800.1"/>
    </source>
</evidence>
<dbReference type="GO" id="GO:0005886">
    <property type="term" value="C:plasma membrane"/>
    <property type="evidence" value="ECO:0007669"/>
    <property type="project" value="UniProtKB-SubCell"/>
</dbReference>
<dbReference type="SUPFAM" id="SSF161098">
    <property type="entry name" value="MetI-like"/>
    <property type="match status" value="1"/>
</dbReference>
<keyword evidence="5 7" id="KW-1133">Transmembrane helix</keyword>
<sequence length="322" mass="35226">MATATATPSAPPRAGQPKKSKQPQPSFAERWGDKKGWARRVPLLPALVFVVIMTQLPFLATIIISFTNWNANYPDEIAFGTLQNFKTVFTDASLRSSVFFTILLTVTVVLVSLAFGLGISLLLNRNFIGRGAVRTMMIAPFLVVPVAAALLWKHALYNPEYGLFNGLLTQVFGANAPQPDWITDVPRLAIMAELIWQWTPFMTLILLAGLQSRPGDVLEAASVDGANAWQTFANITMPHMRRYLELAGLLGTIYIIQQFDSVFTLTGGAYGTANLPYTVYQTLYNAQDYGLASAQGVIVVIGTIIIATFALRTVSSLFEEGN</sequence>
<evidence type="ECO:0000259" key="9">
    <source>
        <dbReference type="PROSITE" id="PS50928"/>
    </source>
</evidence>
<dbReference type="STRING" id="1036181.SAMN05421756_102246"/>
<dbReference type="RefSeq" id="WP_091178151.1">
    <property type="nucleotide sequence ID" value="NZ_FOFA01000002.1"/>
</dbReference>
<evidence type="ECO:0000256" key="3">
    <source>
        <dbReference type="ARBA" id="ARBA00022475"/>
    </source>
</evidence>
<keyword evidence="11" id="KW-1185">Reference proteome</keyword>
<reference evidence="11" key="1">
    <citation type="submission" date="2016-10" db="EMBL/GenBank/DDBJ databases">
        <authorList>
            <person name="Varghese N."/>
            <person name="Submissions S."/>
        </authorList>
    </citation>
    <scope>NUCLEOTIDE SEQUENCE [LARGE SCALE GENOMIC DNA]</scope>
    <source>
        <strain evidence="11">CGMCC 4.6856</strain>
    </source>
</reference>
<evidence type="ECO:0000256" key="4">
    <source>
        <dbReference type="ARBA" id="ARBA00022692"/>
    </source>
</evidence>
<dbReference type="PANTHER" id="PTHR43005:SF2">
    <property type="entry name" value="INTEGRAL MEMBRANE SUGAR TRANSPORT PROTEIN"/>
    <property type="match status" value="1"/>
</dbReference>
<dbReference type="Gene3D" id="1.10.3720.10">
    <property type="entry name" value="MetI-like"/>
    <property type="match status" value="1"/>
</dbReference>
<evidence type="ECO:0000256" key="1">
    <source>
        <dbReference type="ARBA" id="ARBA00004651"/>
    </source>
</evidence>
<accession>A0A1H9CKQ9</accession>
<dbReference type="PANTHER" id="PTHR43005">
    <property type="entry name" value="BLR7065 PROTEIN"/>
    <property type="match status" value="1"/>
</dbReference>
<evidence type="ECO:0000256" key="7">
    <source>
        <dbReference type="RuleBase" id="RU363032"/>
    </source>
</evidence>
<name>A0A1H9CKQ9_9ACTN</name>
<dbReference type="OrthoDB" id="9804439at2"/>
<feature type="domain" description="ABC transmembrane type-1" evidence="9">
    <location>
        <begin position="98"/>
        <end position="310"/>
    </location>
</feature>
<keyword evidence="6 7" id="KW-0472">Membrane</keyword>
<feature type="transmembrane region" description="Helical" evidence="7">
    <location>
        <begin position="135"/>
        <end position="152"/>
    </location>
</feature>
<feature type="transmembrane region" description="Helical" evidence="7">
    <location>
        <begin position="188"/>
        <end position="210"/>
    </location>
</feature>
<evidence type="ECO:0000256" key="8">
    <source>
        <dbReference type="SAM" id="MobiDB-lite"/>
    </source>
</evidence>
<evidence type="ECO:0000256" key="2">
    <source>
        <dbReference type="ARBA" id="ARBA00022448"/>
    </source>
</evidence>
<keyword evidence="2 7" id="KW-0813">Transport</keyword>
<keyword evidence="3" id="KW-1003">Cell membrane</keyword>
<dbReference type="GO" id="GO:0055085">
    <property type="term" value="P:transmembrane transport"/>
    <property type="evidence" value="ECO:0007669"/>
    <property type="project" value="InterPro"/>
</dbReference>
<dbReference type="AlphaFoldDB" id="A0A1H9CKQ9"/>
<dbReference type="PROSITE" id="PS50928">
    <property type="entry name" value="ABC_TM1"/>
    <property type="match status" value="1"/>
</dbReference>
<dbReference type="EMBL" id="FOFA01000002">
    <property type="protein sequence ID" value="SEQ01800.1"/>
    <property type="molecule type" value="Genomic_DNA"/>
</dbReference>
<evidence type="ECO:0000313" key="11">
    <source>
        <dbReference type="Proteomes" id="UP000198504"/>
    </source>
</evidence>
<dbReference type="Pfam" id="PF00528">
    <property type="entry name" value="BPD_transp_1"/>
    <property type="match status" value="1"/>
</dbReference>
<comment type="similarity">
    <text evidence="7">Belongs to the binding-protein-dependent transport system permease family.</text>
</comment>
<dbReference type="InterPro" id="IPR000515">
    <property type="entry name" value="MetI-like"/>
</dbReference>
<keyword evidence="4 7" id="KW-0812">Transmembrane</keyword>
<feature type="transmembrane region" description="Helical" evidence="7">
    <location>
        <begin position="290"/>
        <end position="311"/>
    </location>
</feature>
<evidence type="ECO:0000256" key="5">
    <source>
        <dbReference type="ARBA" id="ARBA00022989"/>
    </source>
</evidence>
<dbReference type="InterPro" id="IPR035906">
    <property type="entry name" value="MetI-like_sf"/>
</dbReference>
<feature type="transmembrane region" description="Helical" evidence="7">
    <location>
        <begin position="43"/>
        <end position="66"/>
    </location>
</feature>
<evidence type="ECO:0000256" key="6">
    <source>
        <dbReference type="ARBA" id="ARBA00023136"/>
    </source>
</evidence>
<feature type="region of interest" description="Disordered" evidence="8">
    <location>
        <begin position="1"/>
        <end position="29"/>
    </location>
</feature>
<comment type="subcellular location">
    <subcellularLocation>
        <location evidence="1 7">Cell membrane</location>
        <topology evidence="1 7">Multi-pass membrane protein</topology>
    </subcellularLocation>
</comment>
<proteinExistence type="inferred from homology"/>
<dbReference type="Proteomes" id="UP000198504">
    <property type="component" value="Unassembled WGS sequence"/>
</dbReference>
<gene>
    <name evidence="10" type="ORF">SAMN05421756_102246</name>
</gene>
<organism evidence="10 11">
    <name type="scientific">Microlunatus flavus</name>
    <dbReference type="NCBI Taxonomy" id="1036181"/>
    <lineage>
        <taxon>Bacteria</taxon>
        <taxon>Bacillati</taxon>
        <taxon>Actinomycetota</taxon>
        <taxon>Actinomycetes</taxon>
        <taxon>Propionibacteriales</taxon>
        <taxon>Propionibacteriaceae</taxon>
        <taxon>Microlunatus</taxon>
    </lineage>
</organism>
<protein>
    <submittedName>
        <fullName evidence="10">Sorbitol/mannitol transport system permease protein</fullName>
    </submittedName>
</protein>
<dbReference type="CDD" id="cd06261">
    <property type="entry name" value="TM_PBP2"/>
    <property type="match status" value="1"/>
</dbReference>
<feature type="transmembrane region" description="Helical" evidence="7">
    <location>
        <begin position="98"/>
        <end position="123"/>
    </location>
</feature>